<name>A0A5B7HAX0_PORTR</name>
<accession>A0A5B7HAX0</accession>
<proteinExistence type="predicted"/>
<dbReference type="AlphaFoldDB" id="A0A5B7HAX0"/>
<sequence>MHICTSSAAVPSPTTIPGSSTPPSISVSQAARSHSGRSADMEITHYRHSEIGSLQTTCCADLGHWAHQLMS</sequence>
<keyword evidence="3" id="KW-1185">Reference proteome</keyword>
<feature type="region of interest" description="Disordered" evidence="1">
    <location>
        <begin position="1"/>
        <end position="39"/>
    </location>
</feature>
<protein>
    <submittedName>
        <fullName evidence="2">Uncharacterized protein</fullName>
    </submittedName>
</protein>
<dbReference type="EMBL" id="VSRR010025795">
    <property type="protein sequence ID" value="MPC67126.1"/>
    <property type="molecule type" value="Genomic_DNA"/>
</dbReference>
<organism evidence="2 3">
    <name type="scientific">Portunus trituberculatus</name>
    <name type="common">Swimming crab</name>
    <name type="synonym">Neptunus trituberculatus</name>
    <dbReference type="NCBI Taxonomy" id="210409"/>
    <lineage>
        <taxon>Eukaryota</taxon>
        <taxon>Metazoa</taxon>
        <taxon>Ecdysozoa</taxon>
        <taxon>Arthropoda</taxon>
        <taxon>Crustacea</taxon>
        <taxon>Multicrustacea</taxon>
        <taxon>Malacostraca</taxon>
        <taxon>Eumalacostraca</taxon>
        <taxon>Eucarida</taxon>
        <taxon>Decapoda</taxon>
        <taxon>Pleocyemata</taxon>
        <taxon>Brachyura</taxon>
        <taxon>Eubrachyura</taxon>
        <taxon>Portunoidea</taxon>
        <taxon>Portunidae</taxon>
        <taxon>Portuninae</taxon>
        <taxon>Portunus</taxon>
    </lineage>
</organism>
<feature type="compositionally biased region" description="Low complexity" evidence="1">
    <location>
        <begin position="10"/>
        <end position="28"/>
    </location>
</feature>
<evidence type="ECO:0000256" key="1">
    <source>
        <dbReference type="SAM" id="MobiDB-lite"/>
    </source>
</evidence>
<dbReference type="Proteomes" id="UP000324222">
    <property type="component" value="Unassembled WGS sequence"/>
</dbReference>
<evidence type="ECO:0000313" key="3">
    <source>
        <dbReference type="Proteomes" id="UP000324222"/>
    </source>
</evidence>
<evidence type="ECO:0000313" key="2">
    <source>
        <dbReference type="EMBL" id="MPC67126.1"/>
    </source>
</evidence>
<comment type="caution">
    <text evidence="2">The sequence shown here is derived from an EMBL/GenBank/DDBJ whole genome shotgun (WGS) entry which is preliminary data.</text>
</comment>
<gene>
    <name evidence="2" type="ORF">E2C01_061292</name>
</gene>
<reference evidence="2 3" key="1">
    <citation type="submission" date="2019-05" db="EMBL/GenBank/DDBJ databases">
        <title>Another draft genome of Portunus trituberculatus and its Hox gene families provides insights of decapod evolution.</title>
        <authorList>
            <person name="Jeong J.-H."/>
            <person name="Song I."/>
            <person name="Kim S."/>
            <person name="Choi T."/>
            <person name="Kim D."/>
            <person name="Ryu S."/>
            <person name="Kim W."/>
        </authorList>
    </citation>
    <scope>NUCLEOTIDE SEQUENCE [LARGE SCALE GENOMIC DNA]</scope>
    <source>
        <tissue evidence="2">Muscle</tissue>
    </source>
</reference>